<evidence type="ECO:0000313" key="3">
    <source>
        <dbReference type="Proteomes" id="UP000186559"/>
    </source>
</evidence>
<gene>
    <name evidence="2" type="ORF">Ga0080559_TMP2313</name>
</gene>
<feature type="chain" id="PRO_5010590037" description="Secreted protein" evidence="1">
    <location>
        <begin position="27"/>
        <end position="183"/>
    </location>
</feature>
<dbReference type="STRING" id="1229727.Ga0080559_TMP2313"/>
<sequence length="183" mass="20528" precursor="true">MSRPFIAAVLAAALAVTTVAASSARADQIDTQKTLQQLGTGAVLYMLGNAIGNARADDDDDDDDKKRYAHDRWQDRDDRLPRVIGPAGQTHKKRARRVLPRECLLEVRGGNTGPVMGKGCLKQNGWETDRLPARCQLKVRYPNGKVRKVFAASCLRRAGYDIGPAHERTHWPREWKDNRRWGN</sequence>
<accession>A0A1U7D4P2</accession>
<feature type="signal peptide" evidence="1">
    <location>
        <begin position="1"/>
        <end position="26"/>
    </location>
</feature>
<dbReference type="RefSeq" id="WP_076623254.1">
    <property type="nucleotide sequence ID" value="NZ_BMEW01000005.1"/>
</dbReference>
<proteinExistence type="predicted"/>
<keyword evidence="1" id="KW-0732">Signal</keyword>
<dbReference type="AlphaFoldDB" id="A0A1U7D4P2"/>
<evidence type="ECO:0000313" key="2">
    <source>
        <dbReference type="EMBL" id="APX23109.1"/>
    </source>
</evidence>
<reference evidence="2 3" key="1">
    <citation type="submission" date="2016-03" db="EMBL/GenBank/DDBJ databases">
        <title>Deep-sea bacteria in the southern Pacific.</title>
        <authorList>
            <person name="Tang K."/>
        </authorList>
    </citation>
    <scope>NUCLEOTIDE SEQUENCE [LARGE SCALE GENOMIC DNA]</scope>
    <source>
        <strain evidence="2 3">JLT2016</strain>
    </source>
</reference>
<organism evidence="2 3">
    <name type="scientific">Salipiger profundus</name>
    <dbReference type="NCBI Taxonomy" id="1229727"/>
    <lineage>
        <taxon>Bacteria</taxon>
        <taxon>Pseudomonadati</taxon>
        <taxon>Pseudomonadota</taxon>
        <taxon>Alphaproteobacteria</taxon>
        <taxon>Rhodobacterales</taxon>
        <taxon>Roseobacteraceae</taxon>
        <taxon>Salipiger</taxon>
    </lineage>
</organism>
<evidence type="ECO:0008006" key="4">
    <source>
        <dbReference type="Google" id="ProtNLM"/>
    </source>
</evidence>
<evidence type="ECO:0000256" key="1">
    <source>
        <dbReference type="SAM" id="SignalP"/>
    </source>
</evidence>
<dbReference type="EMBL" id="CP014796">
    <property type="protein sequence ID" value="APX23109.1"/>
    <property type="molecule type" value="Genomic_DNA"/>
</dbReference>
<protein>
    <recommendedName>
        <fullName evidence="4">Secreted protein</fullName>
    </recommendedName>
</protein>
<keyword evidence="3" id="KW-1185">Reference proteome</keyword>
<dbReference type="KEGG" id="tpro:Ga0080559_TMP2313"/>
<name>A0A1U7D4P2_9RHOB</name>
<dbReference type="Proteomes" id="UP000186559">
    <property type="component" value="Chromosome"/>
</dbReference>
<dbReference type="OrthoDB" id="7876829at2"/>